<accession>A0ABQ5JL68</accession>
<dbReference type="RefSeq" id="WP_407882434.1">
    <property type="nucleotide sequence ID" value="NZ_BQXO01000001.1"/>
</dbReference>
<dbReference type="HAMAP" id="MF_00500">
    <property type="entry name" value="Ribosomal_bS20"/>
    <property type="match status" value="1"/>
</dbReference>
<evidence type="ECO:0000256" key="7">
    <source>
        <dbReference type="HAMAP-Rule" id="MF_00500"/>
    </source>
</evidence>
<sequence>MPVTKSAIARVKTNEIANARRAAQLSEERTAIRRFEKAVTAGADNVEDLYRAASAAIDRAFSKGLIKKNKASRDKSRLSARLAK</sequence>
<dbReference type="PANTHER" id="PTHR33398">
    <property type="entry name" value="30S RIBOSOMAL PROTEIN S20"/>
    <property type="match status" value="1"/>
</dbReference>
<dbReference type="PANTHER" id="PTHR33398:SF1">
    <property type="entry name" value="SMALL RIBOSOMAL SUBUNIT PROTEIN BS20C"/>
    <property type="match status" value="1"/>
</dbReference>
<comment type="function">
    <text evidence="7">Binds directly to 16S ribosomal RNA.</text>
</comment>
<reference evidence="8 9" key="1">
    <citation type="submission" date="2022-03" db="EMBL/GenBank/DDBJ databases">
        <title>Draft genome sequence of Furfurilactobacillus curtus JCM 31185.</title>
        <authorList>
            <person name="Suzuki S."/>
            <person name="Endo A."/>
            <person name="Kajikawa A."/>
        </authorList>
    </citation>
    <scope>NUCLEOTIDE SEQUENCE [LARGE SCALE GENOMIC DNA]</scope>
    <source>
        <strain evidence="8 9">JCM 31185</strain>
    </source>
</reference>
<evidence type="ECO:0000256" key="2">
    <source>
        <dbReference type="ARBA" id="ARBA00022730"/>
    </source>
</evidence>
<evidence type="ECO:0000256" key="1">
    <source>
        <dbReference type="ARBA" id="ARBA00007634"/>
    </source>
</evidence>
<gene>
    <name evidence="7 8" type="primary">rpsT</name>
    <name evidence="8" type="ORF">JCM31185_04700</name>
</gene>
<protein>
    <recommendedName>
        <fullName evidence="6 7">Small ribosomal subunit protein bS20</fullName>
    </recommendedName>
</protein>
<keyword evidence="5 7" id="KW-0687">Ribonucleoprotein</keyword>
<organism evidence="8 9">
    <name type="scientific">Furfurilactobacillus curtus</name>
    <dbReference type="NCBI Taxonomy" id="1746200"/>
    <lineage>
        <taxon>Bacteria</taxon>
        <taxon>Bacillati</taxon>
        <taxon>Bacillota</taxon>
        <taxon>Bacilli</taxon>
        <taxon>Lactobacillales</taxon>
        <taxon>Lactobacillaceae</taxon>
        <taxon>Furfurilactobacillus</taxon>
    </lineage>
</organism>
<keyword evidence="4 7" id="KW-0689">Ribosomal protein</keyword>
<keyword evidence="3 7" id="KW-0694">RNA-binding</keyword>
<keyword evidence="9" id="KW-1185">Reference proteome</keyword>
<dbReference type="EMBL" id="BQXO01000001">
    <property type="protein sequence ID" value="GKT05181.1"/>
    <property type="molecule type" value="Genomic_DNA"/>
</dbReference>
<comment type="caution">
    <text evidence="8">The sequence shown here is derived from an EMBL/GenBank/DDBJ whole genome shotgun (WGS) entry which is preliminary data.</text>
</comment>
<keyword evidence="2 7" id="KW-0699">rRNA-binding</keyword>
<dbReference type="InterPro" id="IPR036510">
    <property type="entry name" value="Ribosomal_bS20_sf"/>
</dbReference>
<dbReference type="GO" id="GO:0005840">
    <property type="term" value="C:ribosome"/>
    <property type="evidence" value="ECO:0007669"/>
    <property type="project" value="UniProtKB-KW"/>
</dbReference>
<dbReference type="Gene3D" id="1.20.58.110">
    <property type="entry name" value="Ribosomal protein S20"/>
    <property type="match status" value="1"/>
</dbReference>
<name>A0ABQ5JL68_9LACO</name>
<evidence type="ECO:0000313" key="9">
    <source>
        <dbReference type="Proteomes" id="UP001628078"/>
    </source>
</evidence>
<comment type="similarity">
    <text evidence="1 7">Belongs to the bacterial ribosomal protein bS20 family.</text>
</comment>
<dbReference type="Proteomes" id="UP001628078">
    <property type="component" value="Unassembled WGS sequence"/>
</dbReference>
<evidence type="ECO:0000256" key="6">
    <source>
        <dbReference type="ARBA" id="ARBA00035136"/>
    </source>
</evidence>
<evidence type="ECO:0000256" key="3">
    <source>
        <dbReference type="ARBA" id="ARBA00022884"/>
    </source>
</evidence>
<dbReference type="InterPro" id="IPR002583">
    <property type="entry name" value="Ribosomal_bS20"/>
</dbReference>
<evidence type="ECO:0000313" key="8">
    <source>
        <dbReference type="EMBL" id="GKT05181.1"/>
    </source>
</evidence>
<evidence type="ECO:0000256" key="4">
    <source>
        <dbReference type="ARBA" id="ARBA00022980"/>
    </source>
</evidence>
<dbReference type="Pfam" id="PF01649">
    <property type="entry name" value="Ribosomal_S20p"/>
    <property type="match status" value="1"/>
</dbReference>
<proteinExistence type="inferred from homology"/>
<dbReference type="NCBIfam" id="TIGR00029">
    <property type="entry name" value="S20"/>
    <property type="match status" value="1"/>
</dbReference>
<dbReference type="SUPFAM" id="SSF46992">
    <property type="entry name" value="Ribosomal protein S20"/>
    <property type="match status" value="1"/>
</dbReference>
<evidence type="ECO:0000256" key="5">
    <source>
        <dbReference type="ARBA" id="ARBA00023274"/>
    </source>
</evidence>